<keyword evidence="5 6" id="KW-0472">Membrane</keyword>
<keyword evidence="3 6" id="KW-0812">Transmembrane</keyword>
<keyword evidence="8" id="KW-1185">Reference proteome</keyword>
<keyword evidence="4 6" id="KW-1133">Transmembrane helix</keyword>
<evidence type="ECO:0008006" key="9">
    <source>
        <dbReference type="Google" id="ProtNLM"/>
    </source>
</evidence>
<feature type="transmembrane region" description="Helical" evidence="6">
    <location>
        <begin position="37"/>
        <end position="64"/>
    </location>
</feature>
<evidence type="ECO:0000313" key="7">
    <source>
        <dbReference type="EMBL" id="GGG28174.1"/>
    </source>
</evidence>
<feature type="transmembrane region" description="Helical" evidence="6">
    <location>
        <begin position="100"/>
        <end position="123"/>
    </location>
</feature>
<sequence>MLRRVVHNFATRLGTALLSFGVVWLTARYLGAAGRGAVSLFVTDCAALLLFIGLLGGSSLIYLAPRRNLWHLLLPAYGWAVVVCLAGTAAVAGLRQPGPAYLGHLASLSILQAFFSINTSLVLGRRREGAYNLLTITQIGLLAGSLLLAFQAGGPWLSMQAYYWSSYVAFGVPLLLSFIPLLRQPDRRRRMGRRLRATTRELARHSRGAHFSNILAFANYRLSYYFVAHYVDLPSVGILSVGVALVEAIWLIPRSAALVQYVDLVHSTATAGPLPAGALRVARLAVLGTAAAVGLLIALPATVLTSIFGAEFGPARPVMVLLAPGAVIMAVQMVVSSYFAGRARYRINNLASVVGLGVTLLACGLLIPPFGIRGAALAATLSYGASTAFLLLHFWRDTGALPMAFLPSAADVRYCWQLLRARMAAK</sequence>
<evidence type="ECO:0000313" key="8">
    <source>
        <dbReference type="Proteomes" id="UP000601361"/>
    </source>
</evidence>
<evidence type="ECO:0000256" key="4">
    <source>
        <dbReference type="ARBA" id="ARBA00022989"/>
    </source>
</evidence>
<accession>A0ABQ1WF01</accession>
<evidence type="ECO:0000256" key="1">
    <source>
        <dbReference type="ARBA" id="ARBA00004651"/>
    </source>
</evidence>
<gene>
    <name evidence="7" type="ORF">GCM10011378_01230</name>
</gene>
<evidence type="ECO:0000256" key="6">
    <source>
        <dbReference type="SAM" id="Phobius"/>
    </source>
</evidence>
<keyword evidence="2" id="KW-1003">Cell membrane</keyword>
<comment type="subcellular location">
    <subcellularLocation>
        <location evidence="1">Cell membrane</location>
        <topology evidence="1">Multi-pass membrane protein</topology>
    </subcellularLocation>
</comment>
<comment type="caution">
    <text evidence="7">The sequence shown here is derived from an EMBL/GenBank/DDBJ whole genome shotgun (WGS) entry which is preliminary data.</text>
</comment>
<evidence type="ECO:0000256" key="3">
    <source>
        <dbReference type="ARBA" id="ARBA00022692"/>
    </source>
</evidence>
<dbReference type="PANTHER" id="PTHR30250:SF11">
    <property type="entry name" value="O-ANTIGEN TRANSPORTER-RELATED"/>
    <property type="match status" value="1"/>
</dbReference>
<proteinExistence type="predicted"/>
<feature type="transmembrane region" description="Helical" evidence="6">
    <location>
        <begin position="162"/>
        <end position="182"/>
    </location>
</feature>
<feature type="transmembrane region" description="Helical" evidence="6">
    <location>
        <begin position="76"/>
        <end position="94"/>
    </location>
</feature>
<protein>
    <recommendedName>
        <fullName evidence="9">Polysaccharide biosynthesis protein C-terminal domain-containing protein</fullName>
    </recommendedName>
</protein>
<dbReference type="PANTHER" id="PTHR30250">
    <property type="entry name" value="PST FAMILY PREDICTED COLANIC ACID TRANSPORTER"/>
    <property type="match status" value="1"/>
</dbReference>
<dbReference type="InterPro" id="IPR050833">
    <property type="entry name" value="Poly_Biosynth_Transport"/>
</dbReference>
<dbReference type="RefSeq" id="WP_188555885.1">
    <property type="nucleotide sequence ID" value="NZ_BMGS01000001.1"/>
</dbReference>
<evidence type="ECO:0000256" key="2">
    <source>
        <dbReference type="ARBA" id="ARBA00022475"/>
    </source>
</evidence>
<feature type="transmembrane region" description="Helical" evidence="6">
    <location>
        <begin position="12"/>
        <end position="31"/>
    </location>
</feature>
<feature type="transmembrane region" description="Helical" evidence="6">
    <location>
        <begin position="130"/>
        <end position="150"/>
    </location>
</feature>
<feature type="transmembrane region" description="Helical" evidence="6">
    <location>
        <begin position="320"/>
        <end position="340"/>
    </location>
</feature>
<feature type="transmembrane region" description="Helical" evidence="6">
    <location>
        <begin position="284"/>
        <end position="308"/>
    </location>
</feature>
<organism evidence="7 8">
    <name type="scientific">Hymenobacter glacieicola</name>
    <dbReference type="NCBI Taxonomy" id="1562124"/>
    <lineage>
        <taxon>Bacteria</taxon>
        <taxon>Pseudomonadati</taxon>
        <taxon>Bacteroidota</taxon>
        <taxon>Cytophagia</taxon>
        <taxon>Cytophagales</taxon>
        <taxon>Hymenobacteraceae</taxon>
        <taxon>Hymenobacter</taxon>
    </lineage>
</organism>
<reference evidence="8" key="1">
    <citation type="journal article" date="2019" name="Int. J. Syst. Evol. Microbiol.">
        <title>The Global Catalogue of Microorganisms (GCM) 10K type strain sequencing project: providing services to taxonomists for standard genome sequencing and annotation.</title>
        <authorList>
            <consortium name="The Broad Institute Genomics Platform"/>
            <consortium name="The Broad Institute Genome Sequencing Center for Infectious Disease"/>
            <person name="Wu L."/>
            <person name="Ma J."/>
        </authorList>
    </citation>
    <scope>NUCLEOTIDE SEQUENCE [LARGE SCALE GENOMIC DNA]</scope>
    <source>
        <strain evidence="8">CGMCC 1.12990</strain>
    </source>
</reference>
<feature type="transmembrane region" description="Helical" evidence="6">
    <location>
        <begin position="347"/>
        <end position="368"/>
    </location>
</feature>
<feature type="transmembrane region" description="Helical" evidence="6">
    <location>
        <begin position="374"/>
        <end position="395"/>
    </location>
</feature>
<evidence type="ECO:0000256" key="5">
    <source>
        <dbReference type="ARBA" id="ARBA00023136"/>
    </source>
</evidence>
<dbReference type="Proteomes" id="UP000601361">
    <property type="component" value="Unassembled WGS sequence"/>
</dbReference>
<dbReference type="EMBL" id="BMGS01000001">
    <property type="protein sequence ID" value="GGG28174.1"/>
    <property type="molecule type" value="Genomic_DNA"/>
</dbReference>
<name>A0ABQ1WF01_9BACT</name>